<organism evidence="1">
    <name type="scientific">viral metagenome</name>
    <dbReference type="NCBI Taxonomy" id="1070528"/>
    <lineage>
        <taxon>unclassified sequences</taxon>
        <taxon>metagenomes</taxon>
        <taxon>organismal metagenomes</taxon>
    </lineage>
</organism>
<reference evidence="1" key="1">
    <citation type="journal article" date="2020" name="Nature">
        <title>Giant virus diversity and host interactions through global metagenomics.</title>
        <authorList>
            <person name="Schulz F."/>
            <person name="Roux S."/>
            <person name="Paez-Espino D."/>
            <person name="Jungbluth S."/>
            <person name="Walsh D.A."/>
            <person name="Denef V.J."/>
            <person name="McMahon K.D."/>
            <person name="Konstantinidis K.T."/>
            <person name="Eloe-Fadrosh E.A."/>
            <person name="Kyrpides N.C."/>
            <person name="Woyke T."/>
        </authorList>
    </citation>
    <scope>NUCLEOTIDE SEQUENCE</scope>
    <source>
        <strain evidence="1">GVMAG-M-3300023174-24</strain>
    </source>
</reference>
<name>A0A6C0DL54_9ZZZZ</name>
<proteinExistence type="predicted"/>
<accession>A0A6C0DL54</accession>
<dbReference type="AlphaFoldDB" id="A0A6C0DL54"/>
<evidence type="ECO:0000313" key="1">
    <source>
        <dbReference type="EMBL" id="QHT17072.1"/>
    </source>
</evidence>
<dbReference type="EMBL" id="MN739631">
    <property type="protein sequence ID" value="QHT17072.1"/>
    <property type="molecule type" value="Genomic_DNA"/>
</dbReference>
<sequence>MTTKILYVITLENEKWILHMSKQTIPEKIFMESKLLYGFVKNNNPLSIHESINITSELEIDMYVKKYMSFYGIENVRGGSYSNDILADHLLRTLYHELGYSFPIIETELDIIENIMNNCECLSKLPKNDIEKLKSHVEEKLNDYYNTKNAYESVKSCQIDDNLVEIDRTFINDLNWISNVSLFKYDVPAYKINEDIRDDYQRILKTMKAIHTIFIKVKGNSLTFEPTIYLEKPYVCLDNYVYHLRNKNTINDNDYDKMKELLSVYEYMFYVVLNRKDELEFDLSTFTIKYIKDLSYTLEYINMIQ</sequence>
<protein>
    <submittedName>
        <fullName evidence="1">Uncharacterized protein</fullName>
    </submittedName>
</protein>